<evidence type="ECO:0000313" key="2">
    <source>
        <dbReference type="Proteomes" id="UP000321440"/>
    </source>
</evidence>
<name>A0A511W6M7_9BACI</name>
<accession>A0A511W6M7</accession>
<evidence type="ECO:0008006" key="3">
    <source>
        <dbReference type="Google" id="ProtNLM"/>
    </source>
</evidence>
<reference evidence="1 2" key="1">
    <citation type="submission" date="2019-07" db="EMBL/GenBank/DDBJ databases">
        <title>Whole genome shotgun sequence of Alkalibacillus haloalkaliphilus NBRC 103110.</title>
        <authorList>
            <person name="Hosoyama A."/>
            <person name="Uohara A."/>
            <person name="Ohji S."/>
            <person name="Ichikawa N."/>
        </authorList>
    </citation>
    <scope>NUCLEOTIDE SEQUENCE [LARGE SCALE GENOMIC DNA]</scope>
    <source>
        <strain evidence="1 2">NBRC 103110</strain>
    </source>
</reference>
<evidence type="ECO:0000313" key="1">
    <source>
        <dbReference type="EMBL" id="GEN45958.1"/>
    </source>
</evidence>
<dbReference type="Proteomes" id="UP000321440">
    <property type="component" value="Unassembled WGS sequence"/>
</dbReference>
<dbReference type="RefSeq" id="WP_146816350.1">
    <property type="nucleotide sequence ID" value="NZ_BJYA01000012.1"/>
</dbReference>
<dbReference type="AlphaFoldDB" id="A0A511W6M7"/>
<sequence>MTIEENLYEKYSKITHVSAGELYFDKNIAVDFIEQCTELGIAIIGVEFFYIKKNGIIPVIPPNGIDTSDILEENVDWKEVLKKCNSFAHSVILKEFSNNSDQYCIFITFDKAEWKKK</sequence>
<keyword evidence="2" id="KW-1185">Reference proteome</keyword>
<protein>
    <recommendedName>
        <fullName evidence="3">Immunity protein 40 domain-containing protein</fullName>
    </recommendedName>
</protein>
<comment type="caution">
    <text evidence="1">The sequence shown here is derived from an EMBL/GenBank/DDBJ whole genome shotgun (WGS) entry which is preliminary data.</text>
</comment>
<proteinExistence type="predicted"/>
<organism evidence="1 2">
    <name type="scientific">Alkalibacillus haloalkaliphilus</name>
    <dbReference type="NCBI Taxonomy" id="94136"/>
    <lineage>
        <taxon>Bacteria</taxon>
        <taxon>Bacillati</taxon>
        <taxon>Bacillota</taxon>
        <taxon>Bacilli</taxon>
        <taxon>Bacillales</taxon>
        <taxon>Bacillaceae</taxon>
        <taxon>Alkalibacillus</taxon>
    </lineage>
</organism>
<dbReference type="EMBL" id="BJYA01000012">
    <property type="protein sequence ID" value="GEN45958.1"/>
    <property type="molecule type" value="Genomic_DNA"/>
</dbReference>
<dbReference type="OrthoDB" id="2989120at2"/>
<gene>
    <name evidence="1" type="ORF">AHA02nite_17340</name>
</gene>